<feature type="region of interest" description="Disordered" evidence="1">
    <location>
        <begin position="144"/>
        <end position="168"/>
    </location>
</feature>
<organism evidence="3 4">
    <name type="scientific">Caerostris extrusa</name>
    <name type="common">Bark spider</name>
    <name type="synonym">Caerostris bankana</name>
    <dbReference type="NCBI Taxonomy" id="172846"/>
    <lineage>
        <taxon>Eukaryota</taxon>
        <taxon>Metazoa</taxon>
        <taxon>Ecdysozoa</taxon>
        <taxon>Arthropoda</taxon>
        <taxon>Chelicerata</taxon>
        <taxon>Arachnida</taxon>
        <taxon>Araneae</taxon>
        <taxon>Araneomorphae</taxon>
        <taxon>Entelegynae</taxon>
        <taxon>Araneoidea</taxon>
        <taxon>Araneidae</taxon>
        <taxon>Caerostris</taxon>
    </lineage>
</organism>
<keyword evidence="2" id="KW-0472">Membrane</keyword>
<evidence type="ECO:0000313" key="3">
    <source>
        <dbReference type="EMBL" id="GIY92926.1"/>
    </source>
</evidence>
<feature type="transmembrane region" description="Helical" evidence="2">
    <location>
        <begin position="12"/>
        <end position="34"/>
    </location>
</feature>
<feature type="compositionally biased region" description="Basic and acidic residues" evidence="1">
    <location>
        <begin position="150"/>
        <end position="168"/>
    </location>
</feature>
<comment type="caution">
    <text evidence="3">The sequence shown here is derived from an EMBL/GenBank/DDBJ whole genome shotgun (WGS) entry which is preliminary data.</text>
</comment>
<proteinExistence type="predicted"/>
<name>A0AAV4XG49_CAEEX</name>
<reference evidence="3 4" key="1">
    <citation type="submission" date="2021-06" db="EMBL/GenBank/DDBJ databases">
        <title>Caerostris extrusa draft genome.</title>
        <authorList>
            <person name="Kono N."/>
            <person name="Arakawa K."/>
        </authorList>
    </citation>
    <scope>NUCLEOTIDE SEQUENCE [LARGE SCALE GENOMIC DNA]</scope>
</reference>
<evidence type="ECO:0000256" key="1">
    <source>
        <dbReference type="SAM" id="MobiDB-lite"/>
    </source>
</evidence>
<dbReference type="Proteomes" id="UP001054945">
    <property type="component" value="Unassembled WGS sequence"/>
</dbReference>
<dbReference type="EMBL" id="BPLR01017602">
    <property type="protein sequence ID" value="GIY92926.1"/>
    <property type="molecule type" value="Genomic_DNA"/>
</dbReference>
<protein>
    <submittedName>
        <fullName evidence="3">Uncharacterized protein</fullName>
    </submittedName>
</protein>
<evidence type="ECO:0000313" key="4">
    <source>
        <dbReference type="Proteomes" id="UP001054945"/>
    </source>
</evidence>
<keyword evidence="2" id="KW-1133">Transmembrane helix</keyword>
<accession>A0AAV4XG49</accession>
<keyword evidence="2" id="KW-0812">Transmembrane</keyword>
<dbReference type="AlphaFoldDB" id="A0AAV4XG49"/>
<evidence type="ECO:0000256" key="2">
    <source>
        <dbReference type="SAM" id="Phobius"/>
    </source>
</evidence>
<sequence length="168" mass="19488">MSWNGPISNIPRFFWLSFLSNLLCPTPGILHMTLSPPPYLLQWRQFKYYFRVSSSRPLKHGPTPNFFSDFQRQDVLEGQNQILCGSFYTPTTPSWEDPYGGPLVPTVFQYITLRLSPPSEIETPTPILRCQTLIQEGRVTNQLRQIPPWNDKKDLDGRTENTNRQSDK</sequence>
<gene>
    <name evidence="3" type="ORF">CEXT_203891</name>
</gene>
<keyword evidence="4" id="KW-1185">Reference proteome</keyword>